<proteinExistence type="predicted"/>
<dbReference type="EMBL" id="JAAKZF010000001">
    <property type="protein sequence ID" value="NGO49641.1"/>
    <property type="molecule type" value="Genomic_DNA"/>
</dbReference>
<evidence type="ECO:0000256" key="2">
    <source>
        <dbReference type="ARBA" id="ARBA00023125"/>
    </source>
</evidence>
<evidence type="ECO:0000313" key="6">
    <source>
        <dbReference type="Proteomes" id="UP001642900"/>
    </source>
</evidence>
<feature type="domain" description="HTH gntR-type" evidence="4">
    <location>
        <begin position="21"/>
        <end position="88"/>
    </location>
</feature>
<dbReference type="Proteomes" id="UP001642900">
    <property type="component" value="Unassembled WGS sequence"/>
</dbReference>
<dbReference type="Gene3D" id="1.10.10.10">
    <property type="entry name" value="Winged helix-like DNA-binding domain superfamily/Winged helix DNA-binding domain"/>
    <property type="match status" value="1"/>
</dbReference>
<dbReference type="InterPro" id="IPR036388">
    <property type="entry name" value="WH-like_DNA-bd_sf"/>
</dbReference>
<dbReference type="PROSITE" id="PS50949">
    <property type="entry name" value="HTH_GNTR"/>
    <property type="match status" value="1"/>
</dbReference>
<dbReference type="InterPro" id="IPR000524">
    <property type="entry name" value="Tscrpt_reg_HTH_GntR"/>
</dbReference>
<dbReference type="InterPro" id="IPR036390">
    <property type="entry name" value="WH_DNA-bd_sf"/>
</dbReference>
<dbReference type="InterPro" id="IPR008920">
    <property type="entry name" value="TF_FadR/GntR_C"/>
</dbReference>
<evidence type="ECO:0000256" key="3">
    <source>
        <dbReference type="ARBA" id="ARBA00023163"/>
    </source>
</evidence>
<dbReference type="SUPFAM" id="SSF46785">
    <property type="entry name" value="Winged helix' DNA-binding domain"/>
    <property type="match status" value="1"/>
</dbReference>
<dbReference type="GO" id="GO:0003677">
    <property type="term" value="F:DNA binding"/>
    <property type="evidence" value="ECO:0007669"/>
    <property type="project" value="UniProtKB-KW"/>
</dbReference>
<protein>
    <submittedName>
        <fullName evidence="5">GntR family transcriptional regulator</fullName>
    </submittedName>
</protein>
<evidence type="ECO:0000256" key="1">
    <source>
        <dbReference type="ARBA" id="ARBA00023015"/>
    </source>
</evidence>
<dbReference type="SMART" id="SM00895">
    <property type="entry name" value="FCD"/>
    <property type="match status" value="1"/>
</dbReference>
<dbReference type="PANTHER" id="PTHR43537">
    <property type="entry name" value="TRANSCRIPTIONAL REGULATOR, GNTR FAMILY"/>
    <property type="match status" value="1"/>
</dbReference>
<keyword evidence="3" id="KW-0804">Transcription</keyword>
<name>A0A6G4W4G5_9HYPH</name>
<dbReference type="AlphaFoldDB" id="A0A6G4W4G5"/>
<keyword evidence="1" id="KW-0805">Transcription regulation</keyword>
<reference evidence="5 6" key="1">
    <citation type="submission" date="2020-02" db="EMBL/GenBank/DDBJ databases">
        <title>Genome sequence of strain CCNWXJ40-4.</title>
        <authorList>
            <person name="Gao J."/>
            <person name="Sun J."/>
        </authorList>
    </citation>
    <scope>NUCLEOTIDE SEQUENCE [LARGE SCALE GENOMIC DNA]</scope>
    <source>
        <strain evidence="5 6">CCNWXJ 40-4</strain>
    </source>
</reference>
<dbReference type="SMART" id="SM00345">
    <property type="entry name" value="HTH_GNTR"/>
    <property type="match status" value="1"/>
</dbReference>
<evidence type="ECO:0000313" key="5">
    <source>
        <dbReference type="EMBL" id="NGO49641.1"/>
    </source>
</evidence>
<dbReference type="InterPro" id="IPR011711">
    <property type="entry name" value="GntR_C"/>
</dbReference>
<organism evidence="5 6">
    <name type="scientific">Allomesorhizobium camelthorni</name>
    <dbReference type="NCBI Taxonomy" id="475069"/>
    <lineage>
        <taxon>Bacteria</taxon>
        <taxon>Pseudomonadati</taxon>
        <taxon>Pseudomonadota</taxon>
        <taxon>Alphaproteobacteria</taxon>
        <taxon>Hyphomicrobiales</taxon>
        <taxon>Phyllobacteriaceae</taxon>
        <taxon>Allomesorhizobium</taxon>
    </lineage>
</organism>
<comment type="caution">
    <text evidence="5">The sequence shown here is derived from an EMBL/GenBank/DDBJ whole genome shotgun (WGS) entry which is preliminary data.</text>
</comment>
<dbReference type="GO" id="GO:0003700">
    <property type="term" value="F:DNA-binding transcription factor activity"/>
    <property type="evidence" value="ECO:0007669"/>
    <property type="project" value="InterPro"/>
</dbReference>
<evidence type="ECO:0000259" key="4">
    <source>
        <dbReference type="PROSITE" id="PS50949"/>
    </source>
</evidence>
<dbReference type="PANTHER" id="PTHR43537:SF45">
    <property type="entry name" value="GNTR FAMILY REGULATORY PROTEIN"/>
    <property type="match status" value="1"/>
</dbReference>
<gene>
    <name evidence="5" type="ORF">G6N73_00365</name>
</gene>
<keyword evidence="6" id="KW-1185">Reference proteome</keyword>
<keyword evidence="2" id="KW-0238">DNA-binding</keyword>
<sequence>MIYRKYITGGFSLPFSAENSGSASAKAYRVLERMIVTLELAPGSVATEGSMIERLGLGRTPVREAIQRLAWEGLVEVRPRAGLAIAPLHAADWMRVLDARRGIEIVLARSAARHVTRDAADRFHAAALAMRKAVIAGDVPAFLEADKALDEAMAIAADNPFAARVAAPLQTHSRRFWFRYQADTGLGLAAEHHVRLISAILEKDEQAAAAEAQRLMSLLREHAEQAASR</sequence>
<accession>A0A6G4W4G5</accession>
<dbReference type="Gene3D" id="1.20.120.530">
    <property type="entry name" value="GntR ligand-binding domain-like"/>
    <property type="match status" value="1"/>
</dbReference>
<dbReference type="Pfam" id="PF07729">
    <property type="entry name" value="FCD"/>
    <property type="match status" value="1"/>
</dbReference>
<dbReference type="SUPFAM" id="SSF48008">
    <property type="entry name" value="GntR ligand-binding domain-like"/>
    <property type="match status" value="1"/>
</dbReference>
<dbReference type="Pfam" id="PF00392">
    <property type="entry name" value="GntR"/>
    <property type="match status" value="1"/>
</dbReference>